<evidence type="ECO:0000313" key="4">
    <source>
        <dbReference type="Proteomes" id="UP000189661"/>
    </source>
</evidence>
<sequence>MSEQTIFEIIHNMDKVTDNLIVQWNKSFNEDLGVSHILVLARLMVHGKSSPSDIAKEVGLTPPTITHLAEKLISKKLAVRTTSESDRRMIILSITDKGVEMVKRANKEGVTLRKKLFETLTTEERDQLLKIYRKLSN</sequence>
<dbReference type="InterPro" id="IPR036388">
    <property type="entry name" value="WH-like_DNA-bd_sf"/>
</dbReference>
<dbReference type="SMART" id="SM00347">
    <property type="entry name" value="HTH_MARR"/>
    <property type="match status" value="1"/>
</dbReference>
<dbReference type="RefSeq" id="WP_071152929.1">
    <property type="nucleotide sequence ID" value="NZ_CP019401.1"/>
</dbReference>
<keyword evidence="4" id="KW-1185">Reference proteome</keyword>
<dbReference type="Gene3D" id="1.10.10.10">
    <property type="entry name" value="Winged helix-like DNA-binding domain superfamily/Winged helix DNA-binding domain"/>
    <property type="match status" value="1"/>
</dbReference>
<feature type="domain" description="HTH marR-type" evidence="2">
    <location>
        <begin position="3"/>
        <end position="137"/>
    </location>
</feature>
<evidence type="ECO:0000313" key="3">
    <source>
        <dbReference type="EMBL" id="AQU80901.1"/>
    </source>
</evidence>
<dbReference type="Pfam" id="PF12802">
    <property type="entry name" value="MarR_2"/>
    <property type="match status" value="1"/>
</dbReference>
<dbReference type="PRINTS" id="PR00598">
    <property type="entry name" value="HTHMARR"/>
</dbReference>
<proteinExistence type="predicted"/>
<keyword evidence="1" id="KW-0238">DNA-binding</keyword>
<name>A0ABN4XQ04_9BACL</name>
<organism evidence="3 4">
    <name type="scientific">Planococcus faecalis</name>
    <dbReference type="NCBI Taxonomy" id="1598147"/>
    <lineage>
        <taxon>Bacteria</taxon>
        <taxon>Bacillati</taxon>
        <taxon>Bacillota</taxon>
        <taxon>Bacilli</taxon>
        <taxon>Bacillales</taxon>
        <taxon>Caryophanaceae</taxon>
        <taxon>Planococcus</taxon>
    </lineage>
</organism>
<accession>A0ABN4XQ04</accession>
<protein>
    <submittedName>
        <fullName evidence="3">MarR family transcriptional regulator</fullName>
    </submittedName>
</protein>
<dbReference type="InterPro" id="IPR000835">
    <property type="entry name" value="HTH_MarR-typ"/>
</dbReference>
<evidence type="ECO:0000256" key="1">
    <source>
        <dbReference type="ARBA" id="ARBA00023125"/>
    </source>
</evidence>
<dbReference type="InterPro" id="IPR036390">
    <property type="entry name" value="WH_DNA-bd_sf"/>
</dbReference>
<evidence type="ECO:0000259" key="2">
    <source>
        <dbReference type="PROSITE" id="PS50995"/>
    </source>
</evidence>
<dbReference type="Proteomes" id="UP000189661">
    <property type="component" value="Chromosome"/>
</dbReference>
<reference evidence="3 4" key="1">
    <citation type="submission" date="2017-01" db="EMBL/GenBank/DDBJ databases">
        <title>Planococcus faecalis genome complete sequence.</title>
        <authorList>
            <person name="Lee P.C."/>
        </authorList>
    </citation>
    <scope>NUCLEOTIDE SEQUENCE [LARGE SCALE GENOMIC DNA]</scope>
    <source>
        <strain evidence="3 4">AJ003</strain>
    </source>
</reference>
<dbReference type="EMBL" id="CP019401">
    <property type="protein sequence ID" value="AQU80901.1"/>
    <property type="molecule type" value="Genomic_DNA"/>
</dbReference>
<dbReference type="InterPro" id="IPR039422">
    <property type="entry name" value="MarR/SlyA-like"/>
</dbReference>
<dbReference type="PANTHER" id="PTHR33164:SF43">
    <property type="entry name" value="HTH-TYPE TRANSCRIPTIONAL REPRESSOR YETL"/>
    <property type="match status" value="1"/>
</dbReference>
<dbReference type="PROSITE" id="PS50995">
    <property type="entry name" value="HTH_MARR_2"/>
    <property type="match status" value="1"/>
</dbReference>
<dbReference type="SUPFAM" id="SSF46785">
    <property type="entry name" value="Winged helix' DNA-binding domain"/>
    <property type="match status" value="1"/>
</dbReference>
<gene>
    <name evidence="3" type="ORF">AJGP001_17100</name>
</gene>
<dbReference type="PANTHER" id="PTHR33164">
    <property type="entry name" value="TRANSCRIPTIONAL REGULATOR, MARR FAMILY"/>
    <property type="match status" value="1"/>
</dbReference>